<dbReference type="Pfam" id="PF18962">
    <property type="entry name" value="Por_Secre_tail"/>
    <property type="match status" value="1"/>
</dbReference>
<protein>
    <submittedName>
        <fullName evidence="3">T9SS type A sorting domain-containing protein</fullName>
    </submittedName>
</protein>
<dbReference type="InterPro" id="IPR013783">
    <property type="entry name" value="Ig-like_fold"/>
</dbReference>
<dbReference type="SUPFAM" id="SSF48726">
    <property type="entry name" value="Immunoglobulin"/>
    <property type="match status" value="1"/>
</dbReference>
<accession>A0ABR9W8Q4</accession>
<dbReference type="Pfam" id="PF17963">
    <property type="entry name" value="Big_9"/>
    <property type="match status" value="1"/>
</dbReference>
<dbReference type="Proteomes" id="UP000634134">
    <property type="component" value="Unassembled WGS sequence"/>
</dbReference>
<comment type="caution">
    <text evidence="3">The sequence shown here is derived from an EMBL/GenBank/DDBJ whole genome shotgun (WGS) entry which is preliminary data.</text>
</comment>
<dbReference type="SUPFAM" id="SSF51126">
    <property type="entry name" value="Pectin lyase-like"/>
    <property type="match status" value="1"/>
</dbReference>
<dbReference type="InterPro" id="IPR006626">
    <property type="entry name" value="PbH1"/>
</dbReference>
<dbReference type="InterPro" id="IPR036179">
    <property type="entry name" value="Ig-like_dom_sf"/>
</dbReference>
<feature type="domain" description="Secretion system C-terminal sorting" evidence="2">
    <location>
        <begin position="1315"/>
        <end position="1384"/>
    </location>
</feature>
<dbReference type="SMART" id="SM00710">
    <property type="entry name" value="PbH1"/>
    <property type="match status" value="10"/>
</dbReference>
<gene>
    <name evidence="3" type="ORF">IEE83_07850</name>
</gene>
<evidence type="ECO:0000259" key="1">
    <source>
        <dbReference type="Pfam" id="PF13229"/>
    </source>
</evidence>
<evidence type="ECO:0000313" key="3">
    <source>
        <dbReference type="EMBL" id="MBE9461793.1"/>
    </source>
</evidence>
<organism evidence="3 4">
    <name type="scientific">Dyadobacter subterraneus</name>
    <dbReference type="NCBI Taxonomy" id="2773304"/>
    <lineage>
        <taxon>Bacteria</taxon>
        <taxon>Pseudomonadati</taxon>
        <taxon>Bacteroidota</taxon>
        <taxon>Cytophagia</taxon>
        <taxon>Cytophagales</taxon>
        <taxon>Spirosomataceae</taxon>
        <taxon>Dyadobacter</taxon>
    </lineage>
</organism>
<dbReference type="InterPro" id="IPR011050">
    <property type="entry name" value="Pectin_lyase_fold/virulence"/>
</dbReference>
<dbReference type="Pfam" id="PF13229">
    <property type="entry name" value="Beta_helix"/>
    <property type="match status" value="1"/>
</dbReference>
<dbReference type="InterPro" id="IPR039448">
    <property type="entry name" value="Beta_helix"/>
</dbReference>
<dbReference type="Gene3D" id="2.60.40.3440">
    <property type="match status" value="1"/>
</dbReference>
<dbReference type="InterPro" id="IPR026444">
    <property type="entry name" value="Secre_tail"/>
</dbReference>
<feature type="domain" description="Right handed beta helix" evidence="1">
    <location>
        <begin position="518"/>
        <end position="693"/>
    </location>
</feature>
<evidence type="ECO:0000259" key="2">
    <source>
        <dbReference type="Pfam" id="PF18962"/>
    </source>
</evidence>
<reference evidence="4" key="1">
    <citation type="submission" date="2023-07" db="EMBL/GenBank/DDBJ databases">
        <title>Dyadobacter sp. nov 'subterranea' isolated from contaminted grondwater.</title>
        <authorList>
            <person name="Szabo I."/>
            <person name="Al-Omari J."/>
            <person name="Szerdahelyi S.G."/>
            <person name="Rado J."/>
        </authorList>
    </citation>
    <scope>NUCLEOTIDE SEQUENCE [LARGE SCALE GENOMIC DNA]</scope>
    <source>
        <strain evidence="4">UP-52</strain>
    </source>
</reference>
<dbReference type="Gene3D" id="2.60.40.10">
    <property type="entry name" value="Immunoglobulins"/>
    <property type="match status" value="1"/>
</dbReference>
<dbReference type="RefSeq" id="WP_194120049.1">
    <property type="nucleotide sequence ID" value="NZ_JACYGY010000001.1"/>
</dbReference>
<sequence>MKNLYLYLAGMVMLASGYFIVDTKDSVFQDIIYKNEAALKESGKKSSFSKQLQKSPLTATKNKSASVVAASITATNSYTITNDLGAPGATAGDEITYTVTIANGGTDASGIVYNSTIDPNTTLVPGSVKVSPIVQNDSYSTIGNVTLNIPAEGGLFANDISPDGSAWTLTSASSIGTAHGGIATITASTGAFTYVPAPGYTGDDTFNYTVQNASGAGFTALVTITLTNKIWFINSAASGTSVGTLANPFTSIASFQSANTGATGKPGTGDYIFIYSGNYSGSMTLLSGQKLIGQGASNTIQQITTFASPSGVNLLPPTGTAPVLTTAGTGVDAIILNQNNTIRGFSIENTSGKKIKGASFGTLTASEVSLTGTGAALDLNNGILNAAFPTLSSASTGTAGISVTAVSGTLSNSAGTISSTNATAVQISGTGTLTLGLTFASISSSGATKGISLSNTSGTFKVNGTGTTAGSGGVISNISQRGAEFISASGVTLQNMNFTTANTTDGSSDVDNTNSNAAIYARSLGGITLTNLSINGASQYGLSFINVSNFALSNTSVSNAGTSEDEGGIYATNSTGTSTITGLTISNSSGRGAYFRNSGSSALTKLTIGSTTISDLPNAEALLLESWNTSNMNVIVKENSQFLRSQSTAVAVYANDASIINADLLNNTIDPGTGNGAGLDISSSGTATINFNVLDNIVKARTSTVINNFAYDGSTLQGTIQNNTATSLGGDGAGIVVRTETPGGRSATGTVKIDNNTISGVTQDNAIRVSAFSFNNTPINATITNNIINSNISNGYLYSQIDLSLNSIAGNNAVLCANILSNHLEGGSSQFGLLNVNVRTGTVIKFPQAGALVDIWNTNQNKPTGTTSGNTKVSINNAGTQLTGTCPVPTNPKQRIAADETIAATDAVKPEPVSTEKIKPETVKEENNKIGNSEENSLRIEAPLAVGTVNVGGTNGFPIPAEKSVTITYKVTVNSVIPANVCKISNQGTVSGTGITPVLTDDISVGGASDPTTTAVTPTALPTITQGPVNSAVCAGSTATFSVTVTETGLSYQWQKKISGGTFTNIDPASNASAATATLSLSNVPTTDNAAQYQVIVFSPCVTTTSGFATLTVNKIETASITGSTSTDQNSTMPTITFAATGGTKPYTFAYTLNGDAKTVSTVGNASTAVASQPTTQAGSFVYELKSVTDATSCGYTPATTQSVTINVTPLPVTLTVFTAAKEGNSAMLNWETTMETNSDRFEIERSQDGKSWLNIGTKYANGESSTTIKYSFSDANPTAGENLYRLKMIDKDQTFAYSRIRSLTFSIDLQASFYPNPVSDQLHLNVADWNKVAAVELISVKGQSIYKSEKTLSTVIDVSRFPAGIYIVSLRYVDGSNKSYKVVVSH</sequence>
<proteinExistence type="predicted"/>
<dbReference type="InterPro" id="IPR047589">
    <property type="entry name" value="DUF11_rpt"/>
</dbReference>
<dbReference type="NCBIfam" id="TIGR01451">
    <property type="entry name" value="B_ant_repeat"/>
    <property type="match status" value="1"/>
</dbReference>
<evidence type="ECO:0000313" key="4">
    <source>
        <dbReference type="Proteomes" id="UP000634134"/>
    </source>
</evidence>
<name>A0ABR9W8Q4_9BACT</name>
<keyword evidence="4" id="KW-1185">Reference proteome</keyword>
<dbReference type="EMBL" id="JACYGY010000001">
    <property type="protein sequence ID" value="MBE9461793.1"/>
    <property type="molecule type" value="Genomic_DNA"/>
</dbReference>
<dbReference type="NCBIfam" id="TIGR04183">
    <property type="entry name" value="Por_Secre_tail"/>
    <property type="match status" value="1"/>
</dbReference>